<accession>A0A2V4ECA2</accession>
<dbReference type="Proteomes" id="UP000247932">
    <property type="component" value="Unassembled WGS sequence"/>
</dbReference>
<dbReference type="PROSITE" id="PS51208">
    <property type="entry name" value="AUTOTRANSPORTER"/>
    <property type="match status" value="1"/>
</dbReference>
<evidence type="ECO:0000259" key="2">
    <source>
        <dbReference type="PROSITE" id="PS51208"/>
    </source>
</evidence>
<evidence type="ECO:0000256" key="1">
    <source>
        <dbReference type="SAM" id="SignalP"/>
    </source>
</evidence>
<dbReference type="EMBL" id="QGLR01000007">
    <property type="protein sequence ID" value="PXZ08034.1"/>
    <property type="molecule type" value="Genomic_DNA"/>
</dbReference>
<dbReference type="InterPro" id="IPR006315">
    <property type="entry name" value="OM_autotransptr_brl_dom"/>
</dbReference>
<keyword evidence="1" id="KW-0732">Signal</keyword>
<keyword evidence="4" id="KW-1185">Reference proteome</keyword>
<name>A0A2V4ECA2_9GAMM</name>
<comment type="caution">
    <text evidence="3">The sequence shown here is derived from an EMBL/GenBank/DDBJ whole genome shotgun (WGS) entry which is preliminary data.</text>
</comment>
<dbReference type="InterPro" id="IPR005546">
    <property type="entry name" value="Autotransporte_beta"/>
</dbReference>
<gene>
    <name evidence="3" type="ORF">DKK70_03200</name>
</gene>
<protein>
    <recommendedName>
        <fullName evidence="2">Autotransporter domain-containing protein</fullName>
    </recommendedName>
</protein>
<dbReference type="InterPro" id="IPR036709">
    <property type="entry name" value="Autotransporte_beta_dom_sf"/>
</dbReference>
<feature type="chain" id="PRO_5016029010" description="Autotransporter domain-containing protein" evidence="1">
    <location>
        <begin position="22"/>
        <end position="814"/>
    </location>
</feature>
<evidence type="ECO:0000313" key="3">
    <source>
        <dbReference type="EMBL" id="PXZ08034.1"/>
    </source>
</evidence>
<dbReference type="Gene3D" id="2.40.128.130">
    <property type="entry name" value="Autotransporter beta-domain"/>
    <property type="match status" value="1"/>
</dbReference>
<feature type="domain" description="Autotransporter" evidence="2">
    <location>
        <begin position="535"/>
        <end position="814"/>
    </location>
</feature>
<dbReference type="SUPFAM" id="SSF103515">
    <property type="entry name" value="Autotransporter"/>
    <property type="match status" value="1"/>
</dbReference>
<proteinExistence type="predicted"/>
<sequence length="814" mass="89660">MKLKLITSLLISVCSINYVQAVNQEISSDLALPFNHVNDRYFLTNTSTAPVTINANNGLTVNSEGSFHLGFGGKTATQSPSLSKGDINMNILGNFQIYNDTWIGKFDTKFFTQYLGLHEDFPFDPIDHDINVHVTGDINVELSADKKRGGLMILAGNVMRTGQNTSGETTVTVDGDTNIRSGDNHLAGTASAPARLTTRTFNLTGGDIEIIGARTVLATTNDDKNRSSVLIGKTGKMIVMREGTVDVSHGGNFDVVDQAILSASRGNGYIKLASDGQLNVGKNATLESSKGSLFISDQTNNTSQLNVDGTISFGVADNKQPNIIKGDKINVSSIARFSATDDFLLKSLQYTSTDLNAVVLSANNSLKIANINESETKALIQNIYGDLNFKQSGNDLIFVNASNVTNFADSQNAKAATTRQISRYYQQIGTNSKNVAKHFAENLSKVAYESLYNPTQNGNTSSDKSKAGDLNWQILSNIARGNLAVESNGTSFNFNRNIAGLYNNNHGLHLTEIALNSVNYTKATLDKRIRQFNQSQNMDNELWINLTRYHENTDSNHGISGYKYSSNGFIMGFDKAIKEDFLIGTAIGYSTGEYKDKAASSNDSDIKQYQIQLYSNYKFPTNIFTSTYAGYNYGKNHLSTNDNYYKIKEKFHSKTWNLGGTVGYNWQNIEDLVITPSVGLTYIHTENSAHNASYNNLKLVKYGQASNSALLMPMNLTSDYFILNNKDNQLVLTGNVGYTFNFNRNKFDSDIKINGINGLSKMESYAPNRTKNQFSLGTGIKYKYNIIDLNLDYQYVGQSKRNTNYIGATANITF</sequence>
<dbReference type="SMART" id="SM00869">
    <property type="entry name" value="Autotransporter"/>
    <property type="match status" value="1"/>
</dbReference>
<reference evidence="3 4" key="1">
    <citation type="submission" date="2018-05" db="EMBL/GenBank/DDBJ databases">
        <title>Reference genomes for bee gut microbiota database.</title>
        <authorList>
            <person name="Ellegaard K.M."/>
        </authorList>
    </citation>
    <scope>NUCLEOTIDE SEQUENCE [LARGE SCALE GENOMIC DNA]</scope>
    <source>
        <strain evidence="3 4">ESL0182</strain>
    </source>
</reference>
<organism evidence="3 4">
    <name type="scientific">Gilliamella apicola</name>
    <dbReference type="NCBI Taxonomy" id="1196095"/>
    <lineage>
        <taxon>Bacteria</taxon>
        <taxon>Pseudomonadati</taxon>
        <taxon>Pseudomonadota</taxon>
        <taxon>Gammaproteobacteria</taxon>
        <taxon>Orbales</taxon>
        <taxon>Orbaceae</taxon>
        <taxon>Gilliamella</taxon>
    </lineage>
</organism>
<dbReference type="RefSeq" id="WP_110432705.1">
    <property type="nucleotide sequence ID" value="NZ_QGLR01000007.1"/>
</dbReference>
<dbReference type="GO" id="GO:0019867">
    <property type="term" value="C:outer membrane"/>
    <property type="evidence" value="ECO:0007669"/>
    <property type="project" value="InterPro"/>
</dbReference>
<dbReference type="NCBIfam" id="TIGR01414">
    <property type="entry name" value="autotrans_barl"/>
    <property type="match status" value="1"/>
</dbReference>
<dbReference type="OrthoDB" id="7067411at2"/>
<feature type="signal peptide" evidence="1">
    <location>
        <begin position="1"/>
        <end position="21"/>
    </location>
</feature>
<evidence type="ECO:0000313" key="4">
    <source>
        <dbReference type="Proteomes" id="UP000247932"/>
    </source>
</evidence>
<dbReference type="AlphaFoldDB" id="A0A2V4ECA2"/>
<dbReference type="Pfam" id="PF03797">
    <property type="entry name" value="Autotransporter"/>
    <property type="match status" value="1"/>
</dbReference>